<reference evidence="2 3" key="1">
    <citation type="journal article" date="2020" name="Biotechnol. Biofuels">
        <title>New insights from the biogas microbiome by comprehensive genome-resolved metagenomics of nearly 1600 species originating from multiple anaerobic digesters.</title>
        <authorList>
            <person name="Campanaro S."/>
            <person name="Treu L."/>
            <person name="Rodriguez-R L.M."/>
            <person name="Kovalovszki A."/>
            <person name="Ziels R.M."/>
            <person name="Maus I."/>
            <person name="Zhu X."/>
            <person name="Kougias P.G."/>
            <person name="Basile A."/>
            <person name="Luo G."/>
            <person name="Schluter A."/>
            <person name="Konstantinidis K.T."/>
            <person name="Angelidaki I."/>
        </authorList>
    </citation>
    <scope>NUCLEOTIDE SEQUENCE [LARGE SCALE GENOMIC DNA]</scope>
    <source>
        <strain evidence="2">AS23ysBPME_34</strain>
    </source>
</reference>
<dbReference type="EMBL" id="JAAYSM010000054">
    <property type="protein sequence ID" value="NLJ17571.1"/>
    <property type="molecule type" value="Genomic_DNA"/>
</dbReference>
<dbReference type="Proteomes" id="UP000541058">
    <property type="component" value="Unassembled WGS sequence"/>
</dbReference>
<proteinExistence type="inferred from homology"/>
<dbReference type="NCBIfam" id="TIGR00259">
    <property type="entry name" value="thylakoid_BtpA"/>
    <property type="match status" value="1"/>
</dbReference>
<name>A0A7X8C248_9LACT</name>
<evidence type="ECO:0000313" key="2">
    <source>
        <dbReference type="EMBL" id="NLJ17571.1"/>
    </source>
</evidence>
<dbReference type="Pfam" id="PF03437">
    <property type="entry name" value="BtpA"/>
    <property type="match status" value="1"/>
</dbReference>
<comment type="caution">
    <text evidence="2">The sequence shown here is derived from an EMBL/GenBank/DDBJ whole genome shotgun (WGS) entry which is preliminary data.</text>
</comment>
<dbReference type="InterPro" id="IPR005137">
    <property type="entry name" value="BtpA"/>
</dbReference>
<comment type="similarity">
    <text evidence="1">Belongs to the BtpA family.</text>
</comment>
<evidence type="ECO:0000313" key="3">
    <source>
        <dbReference type="Proteomes" id="UP000541058"/>
    </source>
</evidence>
<protein>
    <submittedName>
        <fullName evidence="2">BtpA/SgcQ family protein</fullName>
    </submittedName>
</protein>
<dbReference type="RefSeq" id="WP_276646262.1">
    <property type="nucleotide sequence ID" value="NZ_JAAYSM010000054.1"/>
</dbReference>
<organism evidence="2 3">
    <name type="scientific">Globicatella sulfidifaciens</name>
    <dbReference type="NCBI Taxonomy" id="136093"/>
    <lineage>
        <taxon>Bacteria</taxon>
        <taxon>Bacillati</taxon>
        <taxon>Bacillota</taxon>
        <taxon>Bacilli</taxon>
        <taxon>Lactobacillales</taxon>
        <taxon>Aerococcaceae</taxon>
        <taxon>Globicatella</taxon>
    </lineage>
</organism>
<dbReference type="PANTHER" id="PTHR21381:SF3">
    <property type="entry name" value="SGC REGION PROTEIN SGCQ-RELATED"/>
    <property type="match status" value="1"/>
</dbReference>
<gene>
    <name evidence="2" type="ORF">GX355_01800</name>
</gene>
<dbReference type="PANTHER" id="PTHR21381">
    <property type="entry name" value="ZGC:162297"/>
    <property type="match status" value="1"/>
</dbReference>
<dbReference type="InterPro" id="IPR011060">
    <property type="entry name" value="RibuloseP-bd_barrel"/>
</dbReference>
<dbReference type="SUPFAM" id="SSF51366">
    <property type="entry name" value="Ribulose-phoshate binding barrel"/>
    <property type="match status" value="1"/>
</dbReference>
<dbReference type="AlphaFoldDB" id="A0A7X8C248"/>
<evidence type="ECO:0000256" key="1">
    <source>
        <dbReference type="ARBA" id="ARBA00006007"/>
    </source>
</evidence>
<sequence>MNLIENHQKIFKTSKPIIGCLHLMPLPGTPYYDSSLTIEDHIERLKREAEILMELGYDAVVFANEGDRPYLTEVGPEIVATYVRIVTEVLPIITVPYGCGVLIDPKTTIAVANAIGAQFVRTYVSNSYVGTFGKQDFNPGDVFRYRKQIDAEQVNVYTYFEAHAGICLDTRSTIEQIDSGFAALPISGMLIGGPRAGLPPEASTLAEVKNKFPDYPLILGSGANVDNINELLQYADGVIVGTTIKRDQYLYNEIDYDRAKSFIEAAKK</sequence>
<accession>A0A7X8C248</accession>